<dbReference type="Proteomes" id="UP000095751">
    <property type="component" value="Unassembled WGS sequence"/>
</dbReference>
<evidence type="ECO:0000313" key="1">
    <source>
        <dbReference type="EMBL" id="OEU11105.1"/>
    </source>
</evidence>
<dbReference type="InParanoid" id="A0A1E7EZ75"/>
<sequence>MICSNLAIEICTAYKETIHTIVNIMHGDIHRGNIMLEQYHQSQNKCTKNASIRPNSSSVKAVLQRSRSDVGETNSIVKSIRKPLKSCLKKVNSDNQLLEKSHITFTKLVKVHYVPSLLNLSESHMRRLWFQEKDYDMIKLNVHHLIQNVRNDSTRKNDDSVRGLERYFEKDAIKKMQVIAMAAVLGEQAEQLRIGRSDPIKISEVCRLHTWRSIFDATKRGQFDETSKK</sequence>
<reference evidence="1 2" key="1">
    <citation type="submission" date="2016-09" db="EMBL/GenBank/DDBJ databases">
        <title>Extensive genetic diversity and differential bi-allelic expression allows diatom success in the polar Southern Ocean.</title>
        <authorList>
            <consortium name="DOE Joint Genome Institute"/>
            <person name="Mock T."/>
            <person name="Otillar R.P."/>
            <person name="Strauss J."/>
            <person name="Dupont C."/>
            <person name="Frickenhaus S."/>
            <person name="Maumus F."/>
            <person name="Mcmullan M."/>
            <person name="Sanges R."/>
            <person name="Schmutz J."/>
            <person name="Toseland A."/>
            <person name="Valas R."/>
            <person name="Veluchamy A."/>
            <person name="Ward B.J."/>
            <person name="Allen A."/>
            <person name="Barry K."/>
            <person name="Falciatore A."/>
            <person name="Ferrante M."/>
            <person name="Fortunato A.E."/>
            <person name="Gloeckner G."/>
            <person name="Gruber A."/>
            <person name="Hipkin R."/>
            <person name="Janech M."/>
            <person name="Kroth P."/>
            <person name="Leese F."/>
            <person name="Lindquist E."/>
            <person name="Lyon B.R."/>
            <person name="Martin J."/>
            <person name="Mayer C."/>
            <person name="Parker M."/>
            <person name="Quesneville H."/>
            <person name="Raymond J."/>
            <person name="Uhlig C."/>
            <person name="Valentin K.U."/>
            <person name="Worden A.Z."/>
            <person name="Armbrust E.V."/>
            <person name="Bowler C."/>
            <person name="Green B."/>
            <person name="Moulton V."/>
            <person name="Van Oosterhout C."/>
            <person name="Grigoriev I."/>
        </authorList>
    </citation>
    <scope>NUCLEOTIDE SEQUENCE [LARGE SCALE GENOMIC DNA]</scope>
    <source>
        <strain evidence="1 2">CCMP1102</strain>
    </source>
</reference>
<dbReference type="AlphaFoldDB" id="A0A1E7EZ75"/>
<name>A0A1E7EZ75_9STRA</name>
<dbReference type="KEGG" id="fcy:FRACYDRAFT_246210"/>
<accession>A0A1E7EZ75</accession>
<keyword evidence="2" id="KW-1185">Reference proteome</keyword>
<gene>
    <name evidence="1" type="ORF">FRACYDRAFT_246210</name>
</gene>
<proteinExistence type="predicted"/>
<organism evidence="1 2">
    <name type="scientific">Fragilariopsis cylindrus CCMP1102</name>
    <dbReference type="NCBI Taxonomy" id="635003"/>
    <lineage>
        <taxon>Eukaryota</taxon>
        <taxon>Sar</taxon>
        <taxon>Stramenopiles</taxon>
        <taxon>Ochrophyta</taxon>
        <taxon>Bacillariophyta</taxon>
        <taxon>Bacillariophyceae</taxon>
        <taxon>Bacillariophycidae</taxon>
        <taxon>Bacillariales</taxon>
        <taxon>Bacillariaceae</taxon>
        <taxon>Fragilariopsis</taxon>
    </lineage>
</organism>
<evidence type="ECO:0000313" key="2">
    <source>
        <dbReference type="Proteomes" id="UP000095751"/>
    </source>
</evidence>
<dbReference type="EMBL" id="KV784369">
    <property type="protein sequence ID" value="OEU11105.1"/>
    <property type="molecule type" value="Genomic_DNA"/>
</dbReference>
<protein>
    <submittedName>
        <fullName evidence="1">Uncharacterized protein</fullName>
    </submittedName>
</protein>